<keyword evidence="8" id="KW-0804">Transcription</keyword>
<dbReference type="GO" id="GO:0001006">
    <property type="term" value="F:RNA polymerase III type 3 promoter sequence-specific DNA binding"/>
    <property type="evidence" value="ECO:0007669"/>
    <property type="project" value="TreeGrafter"/>
</dbReference>
<dbReference type="InterPro" id="IPR013763">
    <property type="entry name" value="Cyclin-like_dom"/>
</dbReference>
<dbReference type="Pfam" id="PF07741">
    <property type="entry name" value="BRF1"/>
    <property type="match status" value="1"/>
</dbReference>
<evidence type="ECO:0000256" key="9">
    <source>
        <dbReference type="ARBA" id="ARBA00023242"/>
    </source>
</evidence>
<dbReference type="PANTHER" id="PTHR11618">
    <property type="entry name" value="TRANSCRIPTION INITIATION FACTOR IIB-RELATED"/>
    <property type="match status" value="1"/>
</dbReference>
<dbReference type="SMART" id="SM00385">
    <property type="entry name" value="CYCLIN"/>
    <property type="match status" value="1"/>
</dbReference>
<protein>
    <submittedName>
        <fullName evidence="12">Jg19658 protein</fullName>
    </submittedName>
</protein>
<dbReference type="AlphaFoldDB" id="A0A8S4S649"/>
<dbReference type="Proteomes" id="UP000838756">
    <property type="component" value="Unassembled WGS sequence"/>
</dbReference>
<evidence type="ECO:0000256" key="5">
    <source>
        <dbReference type="ARBA" id="ARBA00022833"/>
    </source>
</evidence>
<keyword evidence="6" id="KW-0805">Transcription regulation</keyword>
<dbReference type="GO" id="GO:0005634">
    <property type="term" value="C:nucleus"/>
    <property type="evidence" value="ECO:0007669"/>
    <property type="project" value="UniProtKB-SubCell"/>
</dbReference>
<keyword evidence="9" id="KW-0539">Nucleus</keyword>
<evidence type="ECO:0000256" key="2">
    <source>
        <dbReference type="ARBA" id="ARBA00010857"/>
    </source>
</evidence>
<evidence type="ECO:0000259" key="11">
    <source>
        <dbReference type="SMART" id="SM00385"/>
    </source>
</evidence>
<comment type="caution">
    <text evidence="12">The sequence shown here is derived from an EMBL/GenBank/DDBJ whole genome shotgun (WGS) entry which is preliminary data.</text>
</comment>
<keyword evidence="7" id="KW-0010">Activator</keyword>
<evidence type="ECO:0000256" key="8">
    <source>
        <dbReference type="ARBA" id="ARBA00023163"/>
    </source>
</evidence>
<feature type="domain" description="Cyclin-like" evidence="11">
    <location>
        <begin position="24"/>
        <end position="108"/>
    </location>
</feature>
<keyword evidence="5" id="KW-0862">Zinc</keyword>
<organism evidence="12 13">
    <name type="scientific">Pararge aegeria aegeria</name>
    <dbReference type="NCBI Taxonomy" id="348720"/>
    <lineage>
        <taxon>Eukaryota</taxon>
        <taxon>Metazoa</taxon>
        <taxon>Ecdysozoa</taxon>
        <taxon>Arthropoda</taxon>
        <taxon>Hexapoda</taxon>
        <taxon>Insecta</taxon>
        <taxon>Pterygota</taxon>
        <taxon>Neoptera</taxon>
        <taxon>Endopterygota</taxon>
        <taxon>Lepidoptera</taxon>
        <taxon>Glossata</taxon>
        <taxon>Ditrysia</taxon>
        <taxon>Papilionoidea</taxon>
        <taxon>Nymphalidae</taxon>
        <taxon>Satyrinae</taxon>
        <taxon>Satyrini</taxon>
        <taxon>Parargina</taxon>
        <taxon>Pararge</taxon>
    </lineage>
</organism>
<dbReference type="PANTHER" id="PTHR11618:SF4">
    <property type="entry name" value="TRANSCRIPTION FACTOR IIIB 90 KDA SUBUNIT"/>
    <property type="match status" value="1"/>
</dbReference>
<dbReference type="Pfam" id="PF00382">
    <property type="entry name" value="TFIIB"/>
    <property type="match status" value="1"/>
</dbReference>
<dbReference type="SUPFAM" id="SSF47954">
    <property type="entry name" value="Cyclin-like"/>
    <property type="match status" value="1"/>
</dbReference>
<evidence type="ECO:0000313" key="13">
    <source>
        <dbReference type="Proteomes" id="UP000838756"/>
    </source>
</evidence>
<evidence type="ECO:0000256" key="4">
    <source>
        <dbReference type="ARBA" id="ARBA00022771"/>
    </source>
</evidence>
<dbReference type="CDD" id="cd20554">
    <property type="entry name" value="CYCLIN_TFIIIB90_rpt2"/>
    <property type="match status" value="1"/>
</dbReference>
<sequence length="226" mass="25564">MSNSTRLLSIIDKTFHLLVTDPCLYILRFASRLKFGDKQHEVSMTALRLVQRMKRDSIHSGRRPSGICGAALLIAARLHEFSRTPADVVRIVRIHETTLRKRLFEFGETPSSALTLDEFMTVDLEEEQDPPAFKAARKRDKDLKEELRAKEREEGKDKKRKIRGSYKKKVACNASTAGEAIGKMLAEKKMSAKINYDILKSLDQPGTPLRAPSTPSTPILVRNDTE</sequence>
<keyword evidence="4" id="KW-0863">Zinc-finger</keyword>
<dbReference type="OrthoDB" id="511529at2759"/>
<reference evidence="12" key="1">
    <citation type="submission" date="2022-03" db="EMBL/GenBank/DDBJ databases">
        <authorList>
            <person name="Lindestad O."/>
        </authorList>
    </citation>
    <scope>NUCLEOTIDE SEQUENCE</scope>
</reference>
<dbReference type="InterPro" id="IPR036915">
    <property type="entry name" value="Cyclin-like_sf"/>
</dbReference>
<dbReference type="InterPro" id="IPR000812">
    <property type="entry name" value="TFIIB"/>
</dbReference>
<dbReference type="GO" id="GO:0017025">
    <property type="term" value="F:TBP-class protein binding"/>
    <property type="evidence" value="ECO:0007669"/>
    <property type="project" value="InterPro"/>
</dbReference>
<name>A0A8S4S649_9NEOP</name>
<gene>
    <name evidence="12" type="primary">jg19658</name>
    <name evidence="12" type="ORF">PAEG_LOCUS20832</name>
</gene>
<evidence type="ECO:0000256" key="1">
    <source>
        <dbReference type="ARBA" id="ARBA00004123"/>
    </source>
</evidence>
<evidence type="ECO:0000256" key="10">
    <source>
        <dbReference type="SAM" id="MobiDB-lite"/>
    </source>
</evidence>
<keyword evidence="3" id="KW-0479">Metal-binding</keyword>
<comment type="subcellular location">
    <subcellularLocation>
        <location evidence="1">Nucleus</location>
    </subcellularLocation>
</comment>
<dbReference type="GO" id="GO:0000995">
    <property type="term" value="F:RNA polymerase III general transcription initiation factor activity"/>
    <property type="evidence" value="ECO:0007669"/>
    <property type="project" value="TreeGrafter"/>
</dbReference>
<keyword evidence="13" id="KW-1185">Reference proteome</keyword>
<proteinExistence type="inferred from homology"/>
<feature type="region of interest" description="Disordered" evidence="10">
    <location>
        <begin position="202"/>
        <end position="226"/>
    </location>
</feature>
<evidence type="ECO:0000256" key="6">
    <source>
        <dbReference type="ARBA" id="ARBA00023015"/>
    </source>
</evidence>
<accession>A0A8S4S649</accession>
<dbReference type="EMBL" id="CAKXAJ010025873">
    <property type="protein sequence ID" value="CAH2244933.1"/>
    <property type="molecule type" value="Genomic_DNA"/>
</dbReference>
<dbReference type="GO" id="GO:0097550">
    <property type="term" value="C:transcription preinitiation complex"/>
    <property type="evidence" value="ECO:0007669"/>
    <property type="project" value="TreeGrafter"/>
</dbReference>
<dbReference type="FunFam" id="1.10.472.10:FF:000002">
    <property type="entry name" value="Transcription factor IIIB 90 kDa subunit"/>
    <property type="match status" value="1"/>
</dbReference>
<dbReference type="GO" id="GO:0000126">
    <property type="term" value="C:transcription factor TFIIIB complex"/>
    <property type="evidence" value="ECO:0007669"/>
    <property type="project" value="TreeGrafter"/>
</dbReference>
<dbReference type="GO" id="GO:0070897">
    <property type="term" value="P:transcription preinitiation complex assembly"/>
    <property type="evidence" value="ECO:0007669"/>
    <property type="project" value="InterPro"/>
</dbReference>
<dbReference type="InterPro" id="IPR011665">
    <property type="entry name" value="BRF1_TBP-bd_dom"/>
</dbReference>
<comment type="similarity">
    <text evidence="2">Belongs to the TFIIB family.</text>
</comment>
<dbReference type="Gene3D" id="1.10.472.10">
    <property type="entry name" value="Cyclin-like"/>
    <property type="match status" value="1"/>
</dbReference>
<evidence type="ECO:0000256" key="7">
    <source>
        <dbReference type="ARBA" id="ARBA00023159"/>
    </source>
</evidence>
<dbReference type="InterPro" id="IPR013150">
    <property type="entry name" value="TFIIB_cyclin"/>
</dbReference>
<evidence type="ECO:0000313" key="12">
    <source>
        <dbReference type="EMBL" id="CAH2244933.1"/>
    </source>
</evidence>
<dbReference type="GO" id="GO:0008270">
    <property type="term" value="F:zinc ion binding"/>
    <property type="evidence" value="ECO:0007669"/>
    <property type="project" value="UniProtKB-KW"/>
</dbReference>
<evidence type="ECO:0000256" key="3">
    <source>
        <dbReference type="ARBA" id="ARBA00022723"/>
    </source>
</evidence>